<dbReference type="InterPro" id="IPR036047">
    <property type="entry name" value="F-box-like_dom_sf"/>
</dbReference>
<dbReference type="GeneID" id="28995961"/>
<gene>
    <name evidence="2" type="ORF">PHYBLDRAFT_164651</name>
</gene>
<dbReference type="InParanoid" id="A0A163B1I6"/>
<evidence type="ECO:0000313" key="2">
    <source>
        <dbReference type="EMBL" id="OAD77761.1"/>
    </source>
</evidence>
<dbReference type="Pfam" id="PF12937">
    <property type="entry name" value="F-box-like"/>
    <property type="match status" value="1"/>
</dbReference>
<feature type="domain" description="F-box" evidence="1">
    <location>
        <begin position="1"/>
        <end position="45"/>
    </location>
</feature>
<evidence type="ECO:0000313" key="3">
    <source>
        <dbReference type="Proteomes" id="UP000077315"/>
    </source>
</evidence>
<dbReference type="SUPFAM" id="SSF81383">
    <property type="entry name" value="F-box domain"/>
    <property type="match status" value="1"/>
</dbReference>
<accession>A0A163B1I6</accession>
<protein>
    <recommendedName>
        <fullName evidence="1">F-box domain-containing protein</fullName>
    </recommendedName>
</protein>
<name>A0A163B1I6_PHYB8</name>
<dbReference type="RefSeq" id="XP_018295801.1">
    <property type="nucleotide sequence ID" value="XM_018435055.1"/>
</dbReference>
<dbReference type="AlphaFoldDB" id="A0A163B1I6"/>
<dbReference type="InterPro" id="IPR001810">
    <property type="entry name" value="F-box_dom"/>
</dbReference>
<dbReference type="EMBL" id="KV440974">
    <property type="protein sequence ID" value="OAD77761.1"/>
    <property type="molecule type" value="Genomic_DNA"/>
</dbReference>
<proteinExistence type="predicted"/>
<dbReference type="VEuPathDB" id="FungiDB:PHYBLDRAFT_164651"/>
<organism evidence="2 3">
    <name type="scientific">Phycomyces blakesleeanus (strain ATCC 8743b / DSM 1359 / FGSC 10004 / NBRC 33097 / NRRL 1555)</name>
    <dbReference type="NCBI Taxonomy" id="763407"/>
    <lineage>
        <taxon>Eukaryota</taxon>
        <taxon>Fungi</taxon>
        <taxon>Fungi incertae sedis</taxon>
        <taxon>Mucoromycota</taxon>
        <taxon>Mucoromycotina</taxon>
        <taxon>Mucoromycetes</taxon>
        <taxon>Mucorales</taxon>
        <taxon>Phycomycetaceae</taxon>
        <taxon>Phycomyces</taxon>
    </lineage>
</organism>
<evidence type="ECO:0000259" key="1">
    <source>
        <dbReference type="PROSITE" id="PS50181"/>
    </source>
</evidence>
<sequence length="637" mass="73926">MKVAELPFEILTQIADNLSKDDKRSCALTCKGWRYPFKRALWRDLRVPSIDTAKILIKYIKNSQKLSTSYGLWIHSLHICHYCNITEISDIQLSDLSRYLPNLKTLGLCILLYKDPRLQITRADKTWMSLKSLEIYYKINSRPQPAEYLLEFINACSMVQNLEILDGVLNHCMEFSMDDFDNMHQHVQDLTSIKARIYLGPDFSTTLDRIPDIIPAFSMTSLDINSKKNTYNSNDSDERQTTISLFQSNPNAFRHLETLELTADYYFVSLDFIVWELFGALGVPLKHLRLNVTQEDKIGHTHPINIEKNLQSFSETLESFSITGFLYKDHYHNPTLELSSYYPNLTNLFISSANLSLNFDNLLDKCVALKQLKVFGGELLIDPNTTIKEPIYQQQRQQQQQQHGLYILSLQKCSADAKLFNRLSFRCRSLRYTTLNTVLVMGSICRNTGCLLLDMAHTFLKTLIIGHLRYSALNQRIYKDNSINLTLLNRLNDAPPSDKKNKRERNKMDSKYPIIASRNIESIYTYAYYWQAKEYLITKRFSEKETDIVFKYYQNFLSGKNIQTIQNNNLSDKSTLRKKKTIFGMVFKNIISIFQKRPSSYPLVSHNGGLSSHLVRELYRGYGELRFGNVESLTVIH</sequence>
<dbReference type="PROSITE" id="PS50181">
    <property type="entry name" value="FBOX"/>
    <property type="match status" value="1"/>
</dbReference>
<keyword evidence="3" id="KW-1185">Reference proteome</keyword>
<dbReference type="OrthoDB" id="2253782at2759"/>
<reference evidence="3" key="1">
    <citation type="submission" date="2015-06" db="EMBL/GenBank/DDBJ databases">
        <title>Expansion of signal transduction pathways in fungi by whole-genome duplication.</title>
        <authorList>
            <consortium name="DOE Joint Genome Institute"/>
            <person name="Corrochano L.M."/>
            <person name="Kuo A."/>
            <person name="Marcet-Houben M."/>
            <person name="Polaino S."/>
            <person name="Salamov A."/>
            <person name="Villalobos J.M."/>
            <person name="Alvarez M.I."/>
            <person name="Avalos J."/>
            <person name="Benito E.P."/>
            <person name="Benoit I."/>
            <person name="Burger G."/>
            <person name="Camino L.P."/>
            <person name="Canovas D."/>
            <person name="Cerda-Olmedo E."/>
            <person name="Cheng J.-F."/>
            <person name="Dominguez A."/>
            <person name="Elias M."/>
            <person name="Eslava A.P."/>
            <person name="Glaser F."/>
            <person name="Grimwood J."/>
            <person name="Gutierrez G."/>
            <person name="Heitman J."/>
            <person name="Henrissat B."/>
            <person name="Iturriaga E.A."/>
            <person name="Lang B.F."/>
            <person name="Lavin J.L."/>
            <person name="Lee S."/>
            <person name="Li W."/>
            <person name="Lindquist E."/>
            <person name="Lopez-Garcia S."/>
            <person name="Luque E.M."/>
            <person name="Marcos A.T."/>
            <person name="Martin J."/>
            <person name="McCluskey K."/>
            <person name="Medina H.R."/>
            <person name="Miralles-Duran A."/>
            <person name="Miyazaki A."/>
            <person name="Munoz-Torres E."/>
            <person name="Oguiza J.A."/>
            <person name="Ohm R."/>
            <person name="Olmedo M."/>
            <person name="Orejas M."/>
            <person name="Ortiz-Castellanos L."/>
            <person name="Pisabarro A.G."/>
            <person name="Rodriguez-Romero J."/>
            <person name="Ruiz-Herrera J."/>
            <person name="Ruiz-Vazquez R."/>
            <person name="Sanz C."/>
            <person name="Schackwitz W."/>
            <person name="Schmutz J."/>
            <person name="Shahriari M."/>
            <person name="Shelest E."/>
            <person name="Silva-Franco F."/>
            <person name="Soanes D."/>
            <person name="Syed K."/>
            <person name="Tagua V.G."/>
            <person name="Talbot N.J."/>
            <person name="Thon M."/>
            <person name="De vries R.P."/>
            <person name="Wiebenga A."/>
            <person name="Yadav J.S."/>
            <person name="Braun E.L."/>
            <person name="Baker S."/>
            <person name="Garre V."/>
            <person name="Horwitz B."/>
            <person name="Torres-Martinez S."/>
            <person name="Idnurm A."/>
            <person name="Herrera-Estrella A."/>
            <person name="Gabaldon T."/>
            <person name="Grigoriev I.V."/>
        </authorList>
    </citation>
    <scope>NUCLEOTIDE SEQUENCE [LARGE SCALE GENOMIC DNA]</scope>
    <source>
        <strain evidence="3">NRRL 1555(-)</strain>
    </source>
</reference>
<dbReference type="Proteomes" id="UP000077315">
    <property type="component" value="Unassembled WGS sequence"/>
</dbReference>